<keyword evidence="6" id="KW-0121">Carboxypeptidase</keyword>
<evidence type="ECO:0000256" key="18">
    <source>
        <dbReference type="SAM" id="MobiDB-lite"/>
    </source>
</evidence>
<evidence type="ECO:0000256" key="7">
    <source>
        <dbReference type="ARBA" id="ARBA00022670"/>
    </source>
</evidence>
<comment type="similarity">
    <text evidence="4">In the N-terminal section; belongs to the glycosyltransferase 51 family.</text>
</comment>
<dbReference type="InterPro" id="IPR001460">
    <property type="entry name" value="PCN-bd_Tpept"/>
</dbReference>
<evidence type="ECO:0000259" key="21">
    <source>
        <dbReference type="Pfam" id="PF00912"/>
    </source>
</evidence>
<dbReference type="Pfam" id="PF00905">
    <property type="entry name" value="Transpeptidase"/>
    <property type="match status" value="1"/>
</dbReference>
<dbReference type="NCBIfam" id="TIGR02074">
    <property type="entry name" value="PBP_1a_fam"/>
    <property type="match status" value="1"/>
</dbReference>
<gene>
    <name evidence="22" type="ordered locus">Cphamn1_0343</name>
</gene>
<evidence type="ECO:0000256" key="19">
    <source>
        <dbReference type="SAM" id="Phobius"/>
    </source>
</evidence>
<reference evidence="22" key="1">
    <citation type="submission" date="2008-06" db="EMBL/GenBank/DDBJ databases">
        <title>Complete sequence of Chlorobium phaeobacteroides BS1.</title>
        <authorList>
            <consortium name="US DOE Joint Genome Institute"/>
            <person name="Lucas S."/>
            <person name="Copeland A."/>
            <person name="Lapidus A."/>
            <person name="Glavina del Rio T."/>
            <person name="Dalin E."/>
            <person name="Tice H."/>
            <person name="Bruce D."/>
            <person name="Goodwin L."/>
            <person name="Pitluck S."/>
            <person name="Schmutz J."/>
            <person name="Larimer F."/>
            <person name="Land M."/>
            <person name="Hauser L."/>
            <person name="Kyrpides N."/>
            <person name="Ovchinnikova G."/>
            <person name="Li T."/>
            <person name="Liu Z."/>
            <person name="Zhao F."/>
            <person name="Overmann J."/>
            <person name="Bryant D.A."/>
            <person name="Richardson P."/>
        </authorList>
    </citation>
    <scope>NUCLEOTIDE SEQUENCE [LARGE SCALE GENOMIC DNA]</scope>
    <source>
        <strain evidence="22">BS1</strain>
    </source>
</reference>
<feature type="region of interest" description="Disordered" evidence="18">
    <location>
        <begin position="741"/>
        <end position="774"/>
    </location>
</feature>
<dbReference type="GO" id="GO:0009252">
    <property type="term" value="P:peptidoglycan biosynthetic process"/>
    <property type="evidence" value="ECO:0007669"/>
    <property type="project" value="UniProtKB-KW"/>
</dbReference>
<dbReference type="SUPFAM" id="SSF53955">
    <property type="entry name" value="Lysozyme-like"/>
    <property type="match status" value="1"/>
</dbReference>
<dbReference type="InterPro" id="IPR050396">
    <property type="entry name" value="Glycosyltr_51/Transpeptidase"/>
</dbReference>
<dbReference type="GO" id="GO:0008658">
    <property type="term" value="F:penicillin binding"/>
    <property type="evidence" value="ECO:0007669"/>
    <property type="project" value="InterPro"/>
</dbReference>
<dbReference type="PANTHER" id="PTHR32282">
    <property type="entry name" value="BINDING PROTEIN TRANSPEPTIDASE, PUTATIVE-RELATED"/>
    <property type="match status" value="1"/>
</dbReference>
<name>B3ELI2_CHLPB</name>
<proteinExistence type="inferred from homology"/>
<evidence type="ECO:0000256" key="1">
    <source>
        <dbReference type="ARBA" id="ARBA00004236"/>
    </source>
</evidence>
<dbReference type="Gene3D" id="3.40.710.10">
    <property type="entry name" value="DD-peptidase/beta-lactamase superfamily"/>
    <property type="match status" value="2"/>
</dbReference>
<keyword evidence="15" id="KW-0961">Cell wall biogenesis/degradation</keyword>
<dbReference type="InterPro" id="IPR012338">
    <property type="entry name" value="Beta-lactam/transpept-like"/>
</dbReference>
<evidence type="ECO:0000256" key="4">
    <source>
        <dbReference type="ARBA" id="ARBA00007739"/>
    </source>
</evidence>
<comment type="catalytic activity">
    <reaction evidence="16">
        <text>Preferential cleavage: (Ac)2-L-Lys-D-Ala-|-D-Ala. Also transpeptidation of peptidyl-alanyl moieties that are N-acyl substituents of D-alanine.</text>
        <dbReference type="EC" id="3.4.16.4"/>
    </reaction>
</comment>
<dbReference type="Pfam" id="PF00912">
    <property type="entry name" value="Transgly"/>
    <property type="match status" value="1"/>
</dbReference>
<evidence type="ECO:0000313" key="22">
    <source>
        <dbReference type="EMBL" id="ACE03311.1"/>
    </source>
</evidence>
<feature type="compositionally biased region" description="Acidic residues" evidence="18">
    <location>
        <begin position="743"/>
        <end position="754"/>
    </location>
</feature>
<dbReference type="GO" id="GO:0008955">
    <property type="term" value="F:peptidoglycan glycosyltransferase activity"/>
    <property type="evidence" value="ECO:0007669"/>
    <property type="project" value="UniProtKB-EC"/>
</dbReference>
<dbReference type="STRING" id="331678.Cphamn1_0343"/>
<dbReference type="PANTHER" id="PTHR32282:SF11">
    <property type="entry name" value="PENICILLIN-BINDING PROTEIN 1B"/>
    <property type="match status" value="1"/>
</dbReference>
<keyword evidence="8 22" id="KW-0328">Glycosyltransferase</keyword>
<evidence type="ECO:0000256" key="9">
    <source>
        <dbReference type="ARBA" id="ARBA00022679"/>
    </source>
</evidence>
<feature type="region of interest" description="Disordered" evidence="18">
    <location>
        <begin position="1"/>
        <end position="24"/>
    </location>
</feature>
<dbReference type="CAZy" id="GT51">
    <property type="family name" value="Glycosyltransferase Family 51"/>
</dbReference>
<dbReference type="eggNOG" id="COG5009">
    <property type="taxonomic scope" value="Bacteria"/>
</dbReference>
<dbReference type="GO" id="GO:0009002">
    <property type="term" value="F:serine-type D-Ala-D-Ala carboxypeptidase activity"/>
    <property type="evidence" value="ECO:0007669"/>
    <property type="project" value="UniProtKB-EC"/>
</dbReference>
<evidence type="ECO:0000256" key="2">
    <source>
        <dbReference type="ARBA" id="ARBA00004752"/>
    </source>
</evidence>
<dbReference type="GO" id="GO:0008360">
    <property type="term" value="P:regulation of cell shape"/>
    <property type="evidence" value="ECO:0007669"/>
    <property type="project" value="UniProtKB-KW"/>
</dbReference>
<keyword evidence="13 19" id="KW-0472">Membrane</keyword>
<keyword evidence="12" id="KW-0573">Peptidoglycan synthesis</keyword>
<evidence type="ECO:0000256" key="13">
    <source>
        <dbReference type="ARBA" id="ARBA00023136"/>
    </source>
</evidence>
<accession>B3ELI2</accession>
<keyword evidence="19" id="KW-0812">Transmembrane</keyword>
<dbReference type="InterPro" id="IPR023346">
    <property type="entry name" value="Lysozyme-like_dom_sf"/>
</dbReference>
<keyword evidence="14" id="KW-0511">Multifunctional enzyme</keyword>
<dbReference type="InterPro" id="IPR036950">
    <property type="entry name" value="PBP_transglycosylase"/>
</dbReference>
<evidence type="ECO:0000256" key="12">
    <source>
        <dbReference type="ARBA" id="ARBA00022984"/>
    </source>
</evidence>
<keyword evidence="11" id="KW-0133">Cell shape</keyword>
<evidence type="ECO:0000256" key="5">
    <source>
        <dbReference type="ARBA" id="ARBA00022475"/>
    </source>
</evidence>
<evidence type="ECO:0000259" key="20">
    <source>
        <dbReference type="Pfam" id="PF00905"/>
    </source>
</evidence>
<keyword evidence="19" id="KW-1133">Transmembrane helix</keyword>
<evidence type="ECO:0000256" key="3">
    <source>
        <dbReference type="ARBA" id="ARBA00007090"/>
    </source>
</evidence>
<evidence type="ECO:0000256" key="11">
    <source>
        <dbReference type="ARBA" id="ARBA00022960"/>
    </source>
</evidence>
<sequence>MNSDSANMNSVNRNRMSKNSNGKKKKRSALPAMLFIGIILISSLAGLIYLFSLLKSLPGLEELENPNPELASLVYSSDGKLIHKYFLKNRTYVPLDSISDYVPEALIATEDLAFYDHWGFDVRRFVLVIGENLIKGRTRWHGASTITQQLAKNLYLTQERTITRKIKEFFTSVELERTYTKDEILALYLNTVYFGSGAYGVEAASWTYFNKPARSLTLPESATLIGILKSPRAYDPSRNPEDSVNRRNLILSLMEKAGVISEQEREKAQKSKLVLDYTPVTNNGKAPYFTEYIRQTLKPISRQHDINVYSDGLSIYTTLDSRMQSYAQEAVKEHIAWVQEQFDRSWRWPEKLKNQIISETPRYRELVKNGTSAGDALRELKGDSKWLKKVLFDKTRVQVALVAIEPSNGAIKAWVGGSEFSPDDYQYQYDHVWQAKRQPGSTFKPFVYAAAIDKGIPANYRILNQPLAIKTGDKVWIAKNADHKSGGLTTLRHALSKSVNQVTVRLMHEFLSPSEVISYANKMGIRSKLEPNMSISLGTSEVTPLELASAFGTFANNGVWVEPVSISRIEDKFRNTVSESRPLTRTAIDSTTNYVMVSMLQDVIKRGTGVAVPSRYGLNIESGGKTGTTQNLKDAWFVGFTPQVTAAVWVGFDDERLSFTSMSYGQGARAALPIWAKFMKKCYADTTLGLENRYFHMPETVIAVPVSRRTNQPAELFTDDVYVEYFTSKGFKKYQQGLIYSPPEEESTNTENENDSSRGPLERLIEDLIGEETE</sequence>
<dbReference type="HOGENOM" id="CLU_006354_2_4_10"/>
<comment type="catalytic activity">
    <reaction evidence="17">
        <text>[GlcNAc-(1-&gt;4)-Mur2Ac(oyl-L-Ala-gamma-D-Glu-L-Lys-D-Ala-D-Ala)](n)-di-trans,octa-cis-undecaprenyl diphosphate + beta-D-GlcNAc-(1-&gt;4)-Mur2Ac(oyl-L-Ala-gamma-D-Glu-L-Lys-D-Ala-D-Ala)-di-trans,octa-cis-undecaprenyl diphosphate = [GlcNAc-(1-&gt;4)-Mur2Ac(oyl-L-Ala-gamma-D-Glu-L-Lys-D-Ala-D-Ala)](n+1)-di-trans,octa-cis-undecaprenyl diphosphate + di-trans,octa-cis-undecaprenyl diphosphate + H(+)</text>
        <dbReference type="Rhea" id="RHEA:23708"/>
        <dbReference type="Rhea" id="RHEA-COMP:9602"/>
        <dbReference type="Rhea" id="RHEA-COMP:9603"/>
        <dbReference type="ChEBI" id="CHEBI:15378"/>
        <dbReference type="ChEBI" id="CHEBI:58405"/>
        <dbReference type="ChEBI" id="CHEBI:60033"/>
        <dbReference type="ChEBI" id="CHEBI:78435"/>
        <dbReference type="EC" id="2.4.99.28"/>
    </reaction>
</comment>
<evidence type="ECO:0000256" key="8">
    <source>
        <dbReference type="ARBA" id="ARBA00022676"/>
    </source>
</evidence>
<keyword evidence="7" id="KW-0645">Protease</keyword>
<feature type="transmembrane region" description="Helical" evidence="19">
    <location>
        <begin position="29"/>
        <end position="51"/>
    </location>
</feature>
<evidence type="ECO:0000256" key="6">
    <source>
        <dbReference type="ARBA" id="ARBA00022645"/>
    </source>
</evidence>
<comment type="pathway">
    <text evidence="2">Cell wall biogenesis; peptidoglycan biosynthesis.</text>
</comment>
<feature type="domain" description="Glycosyl transferase family 51" evidence="21">
    <location>
        <begin position="79"/>
        <end position="254"/>
    </location>
</feature>
<keyword evidence="10" id="KW-0378">Hydrolase</keyword>
<evidence type="ECO:0000256" key="16">
    <source>
        <dbReference type="ARBA" id="ARBA00034000"/>
    </source>
</evidence>
<evidence type="ECO:0000256" key="14">
    <source>
        <dbReference type="ARBA" id="ARBA00023268"/>
    </source>
</evidence>
<comment type="similarity">
    <text evidence="3">In the C-terminal section; belongs to the transpeptidase family.</text>
</comment>
<dbReference type="EMBL" id="CP001101">
    <property type="protein sequence ID" value="ACE03311.1"/>
    <property type="molecule type" value="Genomic_DNA"/>
</dbReference>
<evidence type="ECO:0000256" key="15">
    <source>
        <dbReference type="ARBA" id="ARBA00023316"/>
    </source>
</evidence>
<protein>
    <submittedName>
        <fullName evidence="22">Penicillin-binding protein, 1A family</fullName>
        <ecNumber evidence="22">2.4.1.129</ecNumber>
    </submittedName>
</protein>
<organism evidence="22">
    <name type="scientific">Chlorobium phaeobacteroides (strain BS1)</name>
    <dbReference type="NCBI Taxonomy" id="331678"/>
    <lineage>
        <taxon>Bacteria</taxon>
        <taxon>Pseudomonadati</taxon>
        <taxon>Chlorobiota</taxon>
        <taxon>Chlorobiia</taxon>
        <taxon>Chlorobiales</taxon>
        <taxon>Chlorobiaceae</taxon>
        <taxon>Chlorobium/Pelodictyon group</taxon>
        <taxon>Chlorobium</taxon>
    </lineage>
</organism>
<feature type="domain" description="Penicillin-binding protein transpeptidase" evidence="20">
    <location>
        <begin position="400"/>
        <end position="650"/>
    </location>
</feature>
<dbReference type="EC" id="2.4.1.129" evidence="22"/>
<keyword evidence="9 22" id="KW-0808">Transferase</keyword>
<dbReference type="GO" id="GO:0005886">
    <property type="term" value="C:plasma membrane"/>
    <property type="evidence" value="ECO:0007669"/>
    <property type="project" value="UniProtKB-SubCell"/>
</dbReference>
<dbReference type="GO" id="GO:0071555">
    <property type="term" value="P:cell wall organization"/>
    <property type="evidence" value="ECO:0007669"/>
    <property type="project" value="UniProtKB-KW"/>
</dbReference>
<dbReference type="SUPFAM" id="SSF56601">
    <property type="entry name" value="beta-lactamase/transpeptidase-like"/>
    <property type="match status" value="1"/>
</dbReference>
<dbReference type="GO" id="GO:0006508">
    <property type="term" value="P:proteolysis"/>
    <property type="evidence" value="ECO:0007669"/>
    <property type="project" value="UniProtKB-KW"/>
</dbReference>
<dbReference type="KEGG" id="cpb:Cphamn1_0343"/>
<dbReference type="Gene3D" id="1.10.3810.10">
    <property type="entry name" value="Biosynthetic peptidoglycan transglycosylase-like"/>
    <property type="match status" value="1"/>
</dbReference>
<dbReference type="FunFam" id="1.10.3810.10:FF:000001">
    <property type="entry name" value="Penicillin-binding protein 1A"/>
    <property type="match status" value="1"/>
</dbReference>
<evidence type="ECO:0000256" key="17">
    <source>
        <dbReference type="ARBA" id="ARBA00049902"/>
    </source>
</evidence>
<dbReference type="InterPro" id="IPR001264">
    <property type="entry name" value="Glyco_trans_51"/>
</dbReference>
<dbReference type="AlphaFoldDB" id="B3ELI2"/>
<keyword evidence="5" id="KW-1003">Cell membrane</keyword>
<feature type="compositionally biased region" description="Polar residues" evidence="18">
    <location>
        <begin position="1"/>
        <end position="11"/>
    </location>
</feature>
<dbReference type="GO" id="GO:0030288">
    <property type="term" value="C:outer membrane-bounded periplasmic space"/>
    <property type="evidence" value="ECO:0007669"/>
    <property type="project" value="TreeGrafter"/>
</dbReference>
<comment type="subcellular location">
    <subcellularLocation>
        <location evidence="1">Cell membrane</location>
    </subcellularLocation>
</comment>
<evidence type="ECO:0000256" key="10">
    <source>
        <dbReference type="ARBA" id="ARBA00022801"/>
    </source>
</evidence>